<feature type="compositionally biased region" description="Basic residues" evidence="4">
    <location>
        <begin position="272"/>
        <end position="288"/>
    </location>
</feature>
<dbReference type="InterPro" id="IPR036388">
    <property type="entry name" value="WH-like_DNA-bd_sf"/>
</dbReference>
<dbReference type="InterPro" id="IPR008920">
    <property type="entry name" value="TF_FadR/GntR_C"/>
</dbReference>
<keyword evidence="3" id="KW-0804">Transcription</keyword>
<evidence type="ECO:0000259" key="5">
    <source>
        <dbReference type="PROSITE" id="PS50949"/>
    </source>
</evidence>
<dbReference type="SUPFAM" id="SSF46785">
    <property type="entry name" value="Winged helix' DNA-binding domain"/>
    <property type="match status" value="1"/>
</dbReference>
<dbReference type="Gene3D" id="1.20.120.530">
    <property type="entry name" value="GntR ligand-binding domain-like"/>
    <property type="match status" value="1"/>
</dbReference>
<reference evidence="6 7" key="1">
    <citation type="submission" date="2019-04" db="EMBL/GenBank/DDBJ databases">
        <title>Draft genome sequences of Streptomyces avermitilis NBRC 14893.</title>
        <authorList>
            <person name="Komaki H."/>
            <person name="Tamura T."/>
            <person name="Hosoyama A."/>
        </authorList>
    </citation>
    <scope>NUCLEOTIDE SEQUENCE [LARGE SCALE GENOMIC DNA]</scope>
    <source>
        <strain evidence="6 7">NBRC 14893</strain>
    </source>
</reference>
<evidence type="ECO:0000256" key="3">
    <source>
        <dbReference type="ARBA" id="ARBA00023163"/>
    </source>
</evidence>
<comment type="caution">
    <text evidence="6">The sequence shown here is derived from an EMBL/GenBank/DDBJ whole genome shotgun (WGS) entry which is preliminary data.</text>
</comment>
<sequence length="288" mass="31848">MPLSHPRRSALSEQVIAELRNQITSGEWPVGSRIPTEPELVEQLGVARNTVREAVRALAHNGLLDIRQGSGTYVAATSELAGVMHRRFADADPRHIAELRSTLESGAAKLAARRRTERDLKQLDTLLVRREEAWESGNAEAFVTADATFHMAVVAASHNDVMTAMYADLGEVLRDWLREDVGEELTPETYMDHARLVDAIRTGDAEAAATEAAGYPFLCRPGRRKSAPRTADESRHFSWLTHTERISSQHRPLSRTVIAGPVSTGALSVSRSHQRSHSMCRRTRSVST</sequence>
<feature type="domain" description="HTH gntR-type" evidence="5">
    <location>
        <begin position="9"/>
        <end position="77"/>
    </location>
</feature>
<protein>
    <submittedName>
        <fullName evidence="6">GntR family transcriptional regulator</fullName>
    </submittedName>
</protein>
<dbReference type="SMART" id="SM00895">
    <property type="entry name" value="FCD"/>
    <property type="match status" value="1"/>
</dbReference>
<dbReference type="PROSITE" id="PS50949">
    <property type="entry name" value="HTH_GNTR"/>
    <property type="match status" value="1"/>
</dbReference>
<evidence type="ECO:0000313" key="6">
    <source>
        <dbReference type="EMBL" id="GDY66711.1"/>
    </source>
</evidence>
<keyword evidence="1" id="KW-0805">Transcription regulation</keyword>
<dbReference type="CDD" id="cd07377">
    <property type="entry name" value="WHTH_GntR"/>
    <property type="match status" value="1"/>
</dbReference>
<gene>
    <name evidence="6" type="ORF">SAV14893_061040</name>
</gene>
<evidence type="ECO:0000256" key="1">
    <source>
        <dbReference type="ARBA" id="ARBA00023015"/>
    </source>
</evidence>
<evidence type="ECO:0000256" key="2">
    <source>
        <dbReference type="ARBA" id="ARBA00023125"/>
    </source>
</evidence>
<evidence type="ECO:0000313" key="7">
    <source>
        <dbReference type="Proteomes" id="UP000302139"/>
    </source>
</evidence>
<dbReference type="Proteomes" id="UP000302139">
    <property type="component" value="Unassembled WGS sequence"/>
</dbReference>
<evidence type="ECO:0000256" key="4">
    <source>
        <dbReference type="SAM" id="MobiDB-lite"/>
    </source>
</evidence>
<dbReference type="Pfam" id="PF00392">
    <property type="entry name" value="GntR"/>
    <property type="match status" value="1"/>
</dbReference>
<dbReference type="PRINTS" id="PR00035">
    <property type="entry name" value="HTHGNTR"/>
</dbReference>
<organism evidence="6 7">
    <name type="scientific">Streptomyces avermitilis</name>
    <dbReference type="NCBI Taxonomy" id="33903"/>
    <lineage>
        <taxon>Bacteria</taxon>
        <taxon>Bacillati</taxon>
        <taxon>Actinomycetota</taxon>
        <taxon>Actinomycetes</taxon>
        <taxon>Kitasatosporales</taxon>
        <taxon>Streptomycetaceae</taxon>
        <taxon>Streptomyces</taxon>
    </lineage>
</organism>
<dbReference type="GO" id="GO:0003677">
    <property type="term" value="F:DNA binding"/>
    <property type="evidence" value="ECO:0007669"/>
    <property type="project" value="UniProtKB-KW"/>
</dbReference>
<dbReference type="EMBL" id="BJHX01000001">
    <property type="protein sequence ID" value="GDY66711.1"/>
    <property type="molecule type" value="Genomic_DNA"/>
</dbReference>
<accession>A0A4D4M4B5</accession>
<dbReference type="InterPro" id="IPR036390">
    <property type="entry name" value="WH_DNA-bd_sf"/>
</dbReference>
<feature type="region of interest" description="Disordered" evidence="4">
    <location>
        <begin position="265"/>
        <end position="288"/>
    </location>
</feature>
<dbReference type="SMART" id="SM00345">
    <property type="entry name" value="HTH_GNTR"/>
    <property type="match status" value="1"/>
</dbReference>
<dbReference type="PANTHER" id="PTHR43537">
    <property type="entry name" value="TRANSCRIPTIONAL REGULATOR, GNTR FAMILY"/>
    <property type="match status" value="1"/>
</dbReference>
<keyword evidence="2" id="KW-0238">DNA-binding</keyword>
<dbReference type="InterPro" id="IPR011711">
    <property type="entry name" value="GntR_C"/>
</dbReference>
<dbReference type="GO" id="GO:0003700">
    <property type="term" value="F:DNA-binding transcription factor activity"/>
    <property type="evidence" value="ECO:0007669"/>
    <property type="project" value="InterPro"/>
</dbReference>
<name>A0A4D4M4B5_STRAX</name>
<dbReference type="Pfam" id="PF07729">
    <property type="entry name" value="FCD"/>
    <property type="match status" value="1"/>
</dbReference>
<dbReference type="PANTHER" id="PTHR43537:SF47">
    <property type="entry name" value="REGULATORY PROTEIN GNTR HTH"/>
    <property type="match status" value="1"/>
</dbReference>
<dbReference type="SUPFAM" id="SSF48008">
    <property type="entry name" value="GntR ligand-binding domain-like"/>
    <property type="match status" value="1"/>
</dbReference>
<dbReference type="Gene3D" id="1.10.10.10">
    <property type="entry name" value="Winged helix-like DNA-binding domain superfamily/Winged helix DNA-binding domain"/>
    <property type="match status" value="1"/>
</dbReference>
<dbReference type="AlphaFoldDB" id="A0A4D4M4B5"/>
<dbReference type="InterPro" id="IPR000524">
    <property type="entry name" value="Tscrpt_reg_HTH_GntR"/>
</dbReference>
<proteinExistence type="predicted"/>